<keyword evidence="5" id="KW-1185">Reference proteome</keyword>
<evidence type="ECO:0000259" key="1">
    <source>
        <dbReference type="Pfam" id="PF00126"/>
    </source>
</evidence>
<accession>A0ABV6XXI9</accession>
<evidence type="ECO:0000313" key="5">
    <source>
        <dbReference type="Proteomes" id="UP001592581"/>
    </source>
</evidence>
<feature type="domain" description="TniQ" evidence="3">
    <location>
        <begin position="9"/>
        <end position="129"/>
    </location>
</feature>
<dbReference type="Pfam" id="PF06527">
    <property type="entry name" value="TniQ"/>
    <property type="match status" value="1"/>
</dbReference>
<dbReference type="InterPro" id="IPR000847">
    <property type="entry name" value="LysR_HTH_N"/>
</dbReference>
<dbReference type="RefSeq" id="WP_380567911.1">
    <property type="nucleotide sequence ID" value="NZ_JBEUKS010000014.1"/>
</dbReference>
<feature type="domain" description="HTH lysR-type" evidence="1">
    <location>
        <begin position="763"/>
        <end position="822"/>
    </location>
</feature>
<comment type="caution">
    <text evidence="4">The sequence shown here is derived from an EMBL/GenBank/DDBJ whole genome shotgun (WGS) entry which is preliminary data.</text>
</comment>
<reference evidence="4 5" key="1">
    <citation type="submission" date="2024-06" db="EMBL/GenBank/DDBJ databases">
        <authorList>
            <person name="Lee S.D."/>
        </authorList>
    </citation>
    <scope>NUCLEOTIDE SEQUENCE [LARGE SCALE GENOMIC DNA]</scope>
    <source>
        <strain evidence="4 5">N1-10</strain>
    </source>
</reference>
<dbReference type="SUPFAM" id="SSF46785">
    <property type="entry name" value="Winged helix' DNA-binding domain"/>
    <property type="match status" value="2"/>
</dbReference>
<evidence type="ECO:0000259" key="2">
    <source>
        <dbReference type="Pfam" id="PF03551"/>
    </source>
</evidence>
<feature type="domain" description="Transcription regulator PadR N-terminal" evidence="2">
    <location>
        <begin position="912"/>
        <end position="969"/>
    </location>
</feature>
<dbReference type="InterPro" id="IPR036388">
    <property type="entry name" value="WH-like_DNA-bd_sf"/>
</dbReference>
<dbReference type="InterPro" id="IPR036390">
    <property type="entry name" value="WH_DNA-bd_sf"/>
</dbReference>
<dbReference type="InterPro" id="IPR005149">
    <property type="entry name" value="Tscrpt_reg_PadR_N"/>
</dbReference>
<name>A0ABV6XXI9_9ACTN</name>
<evidence type="ECO:0000259" key="3">
    <source>
        <dbReference type="Pfam" id="PF06527"/>
    </source>
</evidence>
<sequence>MTSAGRALPLRIKPLDGESLDSWLEALARRNDLSLRGLMAILGLPSNIYHIRPLITDLPFRTLRDIERRTGLEPGRLDEAVAGPGFPLGPRHTERCRFYPRCLAENGGRWLLRWRIPWVFACTNHRMLLQDTCPTCQMSPRRGIPVHRRGFPAGTCTAKIPRAATCESDLSAVRATTLPAGHQLIDAQRGINDLINGDREQAVSVFADLLGCSRWLMHCLTRADLRMMGSTIRETWSDQPPPAGRTTRATPIPAAVAGVIVHYGQSLLAGEEGTAIQMIRELRHRHESSMSIRPRGMSIAQWEQLSEDLRGRFLQAADPSMSAMDRVRLRTRTPEPRLPRPGDPRLAARVRHLPQLLWPGWTLRLMPRRGIQEDLFRGVASALLLLPGEPVRSARKVTDRLSPHLPNYFAVTLQILVRSGHEDVLAAICRLASHLDEHGSPIDYQRRRALIPQSPISPEDWRQLCFATDTQPGDQGRRTSAVPRSMHAQRYLWQLLTGSDLEDPSHRLTWRSRADRTRYVSFALSLPLAQRAALNAHGFRLLQELGIDEPVSWEPPDECGDGLNLPGPRLTDSVQEAVRRIVIEERRAPREAARELGTTLAHIRFALERLDRTLPPQASNTVLSAWQARQRARNVVTAEFLQGEYIEAGKNMRRLAEETAIPRSIIIERARSLGLTVYRTARPATIDEEWLRDQYVAQQRSSQNIADELGLEDMTVLRRLHRLGIPVRSKGVHSQPALIRRLDRSIPRDVRKAVEGTLGGWLRLRRFQIAMKFPSLTTAADYLGVHGSALVTQCQRLECDLGGKLFNRSAFGRPQRPTARGQALLRDLTLDRVQVLMNAALRDDQVPPMPGAAALASAAMRSTTRSAPGPLTPFDGISVERIRISSSTRVLLRVLLDHPSEEFYGVQIRAQSRLGEGTLYPILNRLERAGWLTSRPEDDQSWLGRATVGRGPGRRRIYYTLTTEGRRAAAYEVEHRRVARPRKAT</sequence>
<dbReference type="InterPro" id="IPR009492">
    <property type="entry name" value="TniQ"/>
</dbReference>
<gene>
    <name evidence="4" type="ORF">ABUW04_31645</name>
</gene>
<protein>
    <submittedName>
        <fullName evidence="4">TniQ family protein</fullName>
    </submittedName>
</protein>
<dbReference type="Pfam" id="PF00126">
    <property type="entry name" value="HTH_1"/>
    <property type="match status" value="1"/>
</dbReference>
<organism evidence="4 5">
    <name type="scientific">Streptacidiphilus jeojiensis</name>
    <dbReference type="NCBI Taxonomy" id="3229225"/>
    <lineage>
        <taxon>Bacteria</taxon>
        <taxon>Bacillati</taxon>
        <taxon>Actinomycetota</taxon>
        <taxon>Actinomycetes</taxon>
        <taxon>Kitasatosporales</taxon>
        <taxon>Streptomycetaceae</taxon>
        <taxon>Streptacidiphilus</taxon>
    </lineage>
</organism>
<evidence type="ECO:0000313" key="4">
    <source>
        <dbReference type="EMBL" id="MFC1442813.1"/>
    </source>
</evidence>
<proteinExistence type="predicted"/>
<dbReference type="EMBL" id="JBEUKS010000014">
    <property type="protein sequence ID" value="MFC1442813.1"/>
    <property type="molecule type" value="Genomic_DNA"/>
</dbReference>
<dbReference type="Proteomes" id="UP001592581">
    <property type="component" value="Unassembled WGS sequence"/>
</dbReference>
<dbReference type="Pfam" id="PF03551">
    <property type="entry name" value="PadR"/>
    <property type="match status" value="1"/>
</dbReference>
<dbReference type="Gene3D" id="1.10.10.10">
    <property type="entry name" value="Winged helix-like DNA-binding domain superfamily/Winged helix DNA-binding domain"/>
    <property type="match status" value="2"/>
</dbReference>